<keyword evidence="2" id="KW-0862">Zinc</keyword>
<feature type="domain" description="LIM zinc-binding" evidence="3">
    <location>
        <begin position="19"/>
        <end position="77"/>
    </location>
</feature>
<organism evidence="4">
    <name type="scientific">Thermosporothrix sp. COM3</name>
    <dbReference type="NCBI Taxonomy" id="2490863"/>
    <lineage>
        <taxon>Bacteria</taxon>
        <taxon>Bacillati</taxon>
        <taxon>Chloroflexota</taxon>
        <taxon>Ktedonobacteria</taxon>
        <taxon>Ktedonobacterales</taxon>
        <taxon>Thermosporotrichaceae</taxon>
        <taxon>Thermosporothrix</taxon>
    </lineage>
</organism>
<dbReference type="Pfam" id="PF00412">
    <property type="entry name" value="LIM"/>
    <property type="match status" value="1"/>
</dbReference>
<evidence type="ECO:0000259" key="3">
    <source>
        <dbReference type="SMART" id="SM00132"/>
    </source>
</evidence>
<dbReference type="InterPro" id="IPR001781">
    <property type="entry name" value="Znf_LIM"/>
</dbReference>
<evidence type="ECO:0000256" key="1">
    <source>
        <dbReference type="ARBA" id="ARBA00022723"/>
    </source>
</evidence>
<dbReference type="InterPro" id="IPR022087">
    <property type="entry name" value="DA1-like_dom"/>
</dbReference>
<sequence>MQARVLWALGAPWHPEHFLCAACGRPITEASFNEYQDAPYHTECYMQTVLPRCAYCGKPLVGEYVVDPRGRKLCREDAEQCTPCQFCGSLISPEEQERGTGLYRCSACRATAIETAEDAKPFYRQVVQWIGQEGLRYYNLPLSLELCSREKLASYMAHRVTAKGGREADSLGVTRSTTYTQNGQVIRRTIDGVAILEGLPAAVFQGVVAHELGHVWLAVHAIATPSPREEEGFCELLAYRLYHHQATAEARLQIVRMERNPDPIYGEGFRQVRALSERLGFQQLLTALLQARRWPGGHP</sequence>
<evidence type="ECO:0000256" key="2">
    <source>
        <dbReference type="ARBA" id="ARBA00022833"/>
    </source>
</evidence>
<name>A0A455SVC9_9CHLR</name>
<dbReference type="EMBL" id="AP019376">
    <property type="protein sequence ID" value="BBH90872.1"/>
    <property type="molecule type" value="Genomic_DNA"/>
</dbReference>
<dbReference type="PANTHER" id="PTHR24209">
    <property type="entry name" value="PROTEIN DA1-RELATED 2"/>
    <property type="match status" value="1"/>
</dbReference>
<dbReference type="SUPFAM" id="SSF57716">
    <property type="entry name" value="Glucocorticoid receptor-like (DNA-binding domain)"/>
    <property type="match status" value="1"/>
</dbReference>
<evidence type="ECO:0000313" key="4">
    <source>
        <dbReference type="EMBL" id="BBH90872.1"/>
    </source>
</evidence>
<keyword evidence="1" id="KW-0479">Metal-binding</keyword>
<dbReference type="SMART" id="SM00132">
    <property type="entry name" value="LIM"/>
    <property type="match status" value="1"/>
</dbReference>
<dbReference type="PANTHER" id="PTHR24209:SF7">
    <property type="entry name" value="PROTEIN DA1-RELATED 2"/>
    <property type="match status" value="1"/>
</dbReference>
<dbReference type="InterPro" id="IPR045218">
    <property type="entry name" value="DA1-like"/>
</dbReference>
<protein>
    <recommendedName>
        <fullName evidence="3">LIM zinc-binding domain-containing protein</fullName>
    </recommendedName>
</protein>
<dbReference type="Gene3D" id="2.10.110.10">
    <property type="entry name" value="Cysteine Rich Protein"/>
    <property type="match status" value="1"/>
</dbReference>
<gene>
    <name evidence="4" type="ORF">KTC_56230</name>
</gene>
<dbReference type="GO" id="GO:0046872">
    <property type="term" value="F:metal ion binding"/>
    <property type="evidence" value="ECO:0007669"/>
    <property type="project" value="UniProtKB-KW"/>
</dbReference>
<dbReference type="AlphaFoldDB" id="A0A455SVC9"/>
<dbReference type="Pfam" id="PF12315">
    <property type="entry name" value="DA1-like"/>
    <property type="match status" value="1"/>
</dbReference>
<reference evidence="4" key="1">
    <citation type="submission" date="2018-12" db="EMBL/GenBank/DDBJ databases">
        <title>Novel natural products biosynthetic potential of the class Ktedonobacteria.</title>
        <authorList>
            <person name="Zheng Y."/>
            <person name="Saitou A."/>
            <person name="Wang C.M."/>
            <person name="Toyoda A."/>
            <person name="Minakuchi Y."/>
            <person name="Sekiguchi Y."/>
            <person name="Ueda K."/>
            <person name="Takano H."/>
            <person name="Sakai Y."/>
            <person name="Yokota A."/>
            <person name="Yabe S."/>
        </authorList>
    </citation>
    <scope>NUCLEOTIDE SEQUENCE</scope>
    <source>
        <strain evidence="4">COM3</strain>
    </source>
</reference>
<accession>A0A455SVC9</accession>
<proteinExistence type="predicted"/>